<evidence type="ECO:0000259" key="7">
    <source>
        <dbReference type="Pfam" id="PF05193"/>
    </source>
</evidence>
<evidence type="ECO:0000313" key="8">
    <source>
        <dbReference type="EMBL" id="BAQ45391.1"/>
    </source>
</evidence>
<protein>
    <submittedName>
        <fullName evidence="8">Peptidase M16 domain protein, pqqF</fullName>
    </submittedName>
</protein>
<dbReference type="Pfam" id="PF00675">
    <property type="entry name" value="Peptidase_M16"/>
    <property type="match status" value="1"/>
</dbReference>
<feature type="domain" description="Peptidase M16 N-terminal" evidence="6">
    <location>
        <begin position="48"/>
        <end position="193"/>
    </location>
</feature>
<dbReference type="KEGG" id="maqu:Maq22A_c10575"/>
<evidence type="ECO:0000313" key="9">
    <source>
        <dbReference type="Proteomes" id="UP000061432"/>
    </source>
</evidence>
<proteinExistence type="inferred from homology"/>
<dbReference type="InterPro" id="IPR011249">
    <property type="entry name" value="Metalloenz_LuxS/M16"/>
</dbReference>
<dbReference type="SUPFAM" id="SSF63411">
    <property type="entry name" value="LuxS/MPP-like metallohydrolase"/>
    <property type="match status" value="2"/>
</dbReference>
<evidence type="ECO:0000256" key="1">
    <source>
        <dbReference type="ARBA" id="ARBA00001947"/>
    </source>
</evidence>
<dbReference type="GO" id="GO:0046872">
    <property type="term" value="F:metal ion binding"/>
    <property type="evidence" value="ECO:0007669"/>
    <property type="project" value="InterPro"/>
</dbReference>
<dbReference type="PROSITE" id="PS00143">
    <property type="entry name" value="INSULINASE"/>
    <property type="match status" value="1"/>
</dbReference>
<evidence type="ECO:0000256" key="4">
    <source>
        <dbReference type="RuleBase" id="RU004447"/>
    </source>
</evidence>
<keyword evidence="3" id="KW-0482">Metalloprotease</keyword>
<feature type="domain" description="Peptidase M16 C-terminal" evidence="7">
    <location>
        <begin position="202"/>
        <end position="385"/>
    </location>
</feature>
<dbReference type="Gene3D" id="3.30.830.10">
    <property type="entry name" value="Metalloenzyme, LuxS/M16 peptidase-like"/>
    <property type="match status" value="2"/>
</dbReference>
<dbReference type="AlphaFoldDB" id="A0A0C6EYR9"/>
<dbReference type="Pfam" id="PF05193">
    <property type="entry name" value="Peptidase_M16_C"/>
    <property type="match status" value="1"/>
</dbReference>
<sequence>MSPVRMRPAPGLASPVSATLRTDAAPFGRAEAGGPEVASFVLDNGLDVVVVPDHRAPVVTHMVWYRNGSADDPLGQSGIAHFLEHLMFKGTETHPVGAFSKAVSSLGGQENAFTSFDYTAYFQRVARENLKTMMSFEADRMTGLILDDAVVAPERDVVLEERRMRVETDPSAQLSEAMAASLFVHHPYGIPIIGWMHEIEDLNRTHALDYYRRFYTPENAILVVAGDVTADEVRRLADDTYGVVTPRGARPQRVRPREPEPRAARRLSVADPKVEQPTLQRLYLTPSCMTARDGESHALELFAEVLGGGPTSYLYRSLVLDQGVAVNAGAWYMGSAIDDTRFSVYAVPAEGVSLEKLEEALDRALARAPSEALTATAIERAKTRLVAETVYSSDSQSSLARIFGSALAIGESIEEVRRWPSEIEAVQASRLAAVAERYLVPARSVTGYLVKGEGASKASSAAAA</sequence>
<dbReference type="GO" id="GO:0004222">
    <property type="term" value="F:metalloendopeptidase activity"/>
    <property type="evidence" value="ECO:0007669"/>
    <property type="project" value="InterPro"/>
</dbReference>
<name>A0A0C6EYR9_9HYPH</name>
<evidence type="ECO:0000256" key="5">
    <source>
        <dbReference type="SAM" id="MobiDB-lite"/>
    </source>
</evidence>
<evidence type="ECO:0000259" key="6">
    <source>
        <dbReference type="Pfam" id="PF00675"/>
    </source>
</evidence>
<gene>
    <name evidence="8" type="primary">pqqF</name>
    <name evidence="8" type="ORF">Maq22A_c10575</name>
</gene>
<evidence type="ECO:0000256" key="3">
    <source>
        <dbReference type="ARBA" id="ARBA00023049"/>
    </source>
</evidence>
<dbReference type="InterPro" id="IPR050361">
    <property type="entry name" value="MPP/UQCRC_Complex"/>
</dbReference>
<feature type="region of interest" description="Disordered" evidence="5">
    <location>
        <begin position="245"/>
        <end position="264"/>
    </location>
</feature>
<dbReference type="PANTHER" id="PTHR11851">
    <property type="entry name" value="METALLOPROTEASE"/>
    <property type="match status" value="1"/>
</dbReference>
<dbReference type="PATRIC" id="fig|270351.10.peg.2036"/>
<dbReference type="PANTHER" id="PTHR11851:SF49">
    <property type="entry name" value="MITOCHONDRIAL-PROCESSING PEPTIDASE SUBUNIT ALPHA"/>
    <property type="match status" value="1"/>
</dbReference>
<evidence type="ECO:0000256" key="2">
    <source>
        <dbReference type="ARBA" id="ARBA00007261"/>
    </source>
</evidence>
<accession>A0A0C6EYR9</accession>
<dbReference type="Proteomes" id="UP000061432">
    <property type="component" value="Chromosome"/>
</dbReference>
<dbReference type="InterPro" id="IPR001431">
    <property type="entry name" value="Pept_M16_Zn_BS"/>
</dbReference>
<comment type="similarity">
    <text evidence="2 4">Belongs to the peptidase M16 family.</text>
</comment>
<organism evidence="8 9">
    <name type="scientific">Methylobacterium aquaticum</name>
    <dbReference type="NCBI Taxonomy" id="270351"/>
    <lineage>
        <taxon>Bacteria</taxon>
        <taxon>Pseudomonadati</taxon>
        <taxon>Pseudomonadota</taxon>
        <taxon>Alphaproteobacteria</taxon>
        <taxon>Hyphomicrobiales</taxon>
        <taxon>Methylobacteriaceae</taxon>
        <taxon>Methylobacterium</taxon>
    </lineage>
</organism>
<dbReference type="InterPro" id="IPR011765">
    <property type="entry name" value="Pept_M16_N"/>
</dbReference>
<dbReference type="OrthoDB" id="9811314at2"/>
<dbReference type="InterPro" id="IPR007863">
    <property type="entry name" value="Peptidase_M16_C"/>
</dbReference>
<reference evidence="8 9" key="1">
    <citation type="journal article" date="2015" name="Genome Announc.">
        <title>Complete Genome Sequence of Methylobacterium aquaticum Strain 22A, Isolated from Racomitrium japonicum Moss.</title>
        <authorList>
            <person name="Tani A."/>
            <person name="Ogura Y."/>
            <person name="Hayashi T."/>
            <person name="Kimbara K."/>
        </authorList>
    </citation>
    <scope>NUCLEOTIDE SEQUENCE [LARGE SCALE GENOMIC DNA]</scope>
    <source>
        <strain evidence="8 9">MA-22A</strain>
    </source>
</reference>
<comment type="cofactor">
    <cofactor evidence="1">
        <name>Zn(2+)</name>
        <dbReference type="ChEBI" id="CHEBI:29105"/>
    </cofactor>
</comment>
<dbReference type="EMBL" id="AP014704">
    <property type="protein sequence ID" value="BAQ45391.1"/>
    <property type="molecule type" value="Genomic_DNA"/>
</dbReference>
<reference evidence="9" key="2">
    <citation type="submission" date="2015-01" db="EMBL/GenBank/DDBJ databases">
        <title>Complete genome sequence of Methylobacterium aquaticum strain 22A.</title>
        <authorList>
            <person name="Tani A."/>
            <person name="Ogura Y."/>
            <person name="Hayashi T."/>
        </authorList>
    </citation>
    <scope>NUCLEOTIDE SEQUENCE [LARGE SCALE GENOMIC DNA]</scope>
    <source>
        <strain evidence="9">MA-22A</strain>
    </source>
</reference>
<keyword evidence="3" id="KW-0645">Protease</keyword>
<dbReference type="STRING" id="270351.Maq22A_c10575"/>
<dbReference type="GO" id="GO:0006508">
    <property type="term" value="P:proteolysis"/>
    <property type="evidence" value="ECO:0007669"/>
    <property type="project" value="InterPro"/>
</dbReference>
<dbReference type="MEROPS" id="M16.019"/>
<keyword evidence="3" id="KW-0378">Hydrolase</keyword>